<feature type="region of interest" description="Disordered" evidence="1">
    <location>
        <begin position="221"/>
        <end position="326"/>
    </location>
</feature>
<sequence>MRINDLVQLLDNRLREFKLSRDYARMNGDLERMNVADKEIFALEDTLYQLNLLVDTSKSAAVKEAILAEVITDGSIAVLGEYDITPYATDPKHEEKIMNILSKMGVMDTVEKIDDYIMGKALSSPVTGEMVMSAALAYDVDARLMMAIMEQDSRFGTVGVAVRTLNPGNVGNDDSGNTRTYESWQEGVTAIAEWLSRHRGSTIIPEISEEPVLEPAATLTPSTITPTTASTSITTTTTITTTPTTAASSSFSPMPTPTPVVTITPSPTASPSFSPTPTPEATPQPSDEPTAGEAEPTPEPTPEPEPEPQPEADQPLAETTDTSTAD</sequence>
<dbReference type="EMBL" id="LCCD01000019">
    <property type="protein sequence ID" value="KKS24832.1"/>
    <property type="molecule type" value="Genomic_DNA"/>
</dbReference>
<dbReference type="PATRIC" id="fig|1618667.3.peg.335"/>
<organism evidence="2 3">
    <name type="scientific">Candidatus Jorgensenbacteria bacterium GW2011_GWF2_41_8</name>
    <dbReference type="NCBI Taxonomy" id="1618667"/>
    <lineage>
        <taxon>Bacteria</taxon>
        <taxon>Candidatus Joergenseniibacteriota</taxon>
    </lineage>
</organism>
<feature type="compositionally biased region" description="Polar residues" evidence="1">
    <location>
        <begin position="317"/>
        <end position="326"/>
    </location>
</feature>
<reference evidence="2 3" key="1">
    <citation type="journal article" date="2015" name="Nature">
        <title>rRNA introns, odd ribosomes, and small enigmatic genomes across a large radiation of phyla.</title>
        <authorList>
            <person name="Brown C.T."/>
            <person name="Hug L.A."/>
            <person name="Thomas B.C."/>
            <person name="Sharon I."/>
            <person name="Castelle C.J."/>
            <person name="Singh A."/>
            <person name="Wilkins M.J."/>
            <person name="Williams K.H."/>
            <person name="Banfield J.F."/>
        </authorList>
    </citation>
    <scope>NUCLEOTIDE SEQUENCE [LARGE SCALE GENOMIC DNA]</scope>
</reference>
<accession>A0A0G0XK67</accession>
<comment type="caution">
    <text evidence="2">The sequence shown here is derived from an EMBL/GenBank/DDBJ whole genome shotgun (WGS) entry which is preliminary data.</text>
</comment>
<feature type="compositionally biased region" description="Low complexity" evidence="1">
    <location>
        <begin position="221"/>
        <end position="273"/>
    </location>
</feature>
<evidence type="ECO:0000313" key="3">
    <source>
        <dbReference type="Proteomes" id="UP000033856"/>
    </source>
</evidence>
<gene>
    <name evidence="2" type="ORF">UU83_C0019G0009</name>
</gene>
<feature type="compositionally biased region" description="Low complexity" evidence="1">
    <location>
        <begin position="283"/>
        <end position="295"/>
    </location>
</feature>
<proteinExistence type="predicted"/>
<evidence type="ECO:0000313" key="2">
    <source>
        <dbReference type="EMBL" id="KKS24832.1"/>
    </source>
</evidence>
<evidence type="ECO:0000256" key="1">
    <source>
        <dbReference type="SAM" id="MobiDB-lite"/>
    </source>
</evidence>
<protein>
    <submittedName>
        <fullName evidence="2">Uncharacterized protein</fullName>
    </submittedName>
</protein>
<dbReference type="Proteomes" id="UP000033856">
    <property type="component" value="Unassembled WGS sequence"/>
</dbReference>
<name>A0A0G0XK67_9BACT</name>
<dbReference type="AlphaFoldDB" id="A0A0G0XK67"/>